<dbReference type="PANTHER" id="PTHR24348:SF22">
    <property type="entry name" value="NON-SPECIFIC SERINE_THREONINE PROTEIN KINASE"/>
    <property type="match status" value="1"/>
</dbReference>
<dbReference type="InterPro" id="IPR008271">
    <property type="entry name" value="Ser/Thr_kinase_AS"/>
</dbReference>
<dbReference type="Gene3D" id="3.30.200.20">
    <property type="entry name" value="Phosphorylase Kinase, domain 1"/>
    <property type="match status" value="1"/>
</dbReference>
<dbReference type="PANTHER" id="PTHR24348">
    <property type="entry name" value="SERINE/THREONINE-PROTEIN KINASE UNC-51-RELATED"/>
    <property type="match status" value="1"/>
</dbReference>
<dbReference type="CDD" id="cd14014">
    <property type="entry name" value="STKc_PknB_like"/>
    <property type="match status" value="1"/>
</dbReference>
<dbReference type="InterPro" id="IPR000719">
    <property type="entry name" value="Prot_kinase_dom"/>
</dbReference>
<name>A0A844GGU9_9FIRM</name>
<dbReference type="SMART" id="SM00220">
    <property type="entry name" value="S_TKc"/>
    <property type="match status" value="1"/>
</dbReference>
<dbReference type="InterPro" id="IPR017441">
    <property type="entry name" value="Protein_kinase_ATP_BS"/>
</dbReference>
<protein>
    <submittedName>
        <fullName evidence="9">Protein kinase</fullName>
    </submittedName>
</protein>
<dbReference type="GO" id="GO:0004674">
    <property type="term" value="F:protein serine/threonine kinase activity"/>
    <property type="evidence" value="ECO:0007669"/>
    <property type="project" value="InterPro"/>
</dbReference>
<keyword evidence="7" id="KW-0812">Transmembrane</keyword>
<dbReference type="PROSITE" id="PS00108">
    <property type="entry name" value="PROTEIN_KINASE_ST"/>
    <property type="match status" value="1"/>
</dbReference>
<dbReference type="InterPro" id="IPR045269">
    <property type="entry name" value="Atg1-like"/>
</dbReference>
<feature type="binding site" evidence="5">
    <location>
        <position position="44"/>
    </location>
    <ligand>
        <name>ATP</name>
        <dbReference type="ChEBI" id="CHEBI:30616"/>
    </ligand>
</feature>
<dbReference type="Pfam" id="PF00069">
    <property type="entry name" value="Pkinase"/>
    <property type="match status" value="1"/>
</dbReference>
<dbReference type="InterPro" id="IPR011009">
    <property type="entry name" value="Kinase-like_dom_sf"/>
</dbReference>
<comment type="caution">
    <text evidence="9">The sequence shown here is derived from an EMBL/GenBank/DDBJ whole genome shotgun (WGS) entry which is preliminary data.</text>
</comment>
<dbReference type="GO" id="GO:0034045">
    <property type="term" value="C:phagophore assembly site membrane"/>
    <property type="evidence" value="ECO:0007669"/>
    <property type="project" value="TreeGrafter"/>
</dbReference>
<gene>
    <name evidence="9" type="ORF">GKZ57_00875</name>
</gene>
<feature type="domain" description="Protein kinase" evidence="8">
    <location>
        <begin position="13"/>
        <end position="306"/>
    </location>
</feature>
<dbReference type="Gene3D" id="1.10.510.10">
    <property type="entry name" value="Transferase(Phosphotransferase) domain 1"/>
    <property type="match status" value="1"/>
</dbReference>
<keyword evidence="3 9" id="KW-0418">Kinase</keyword>
<keyword evidence="7" id="KW-0472">Membrane</keyword>
<evidence type="ECO:0000313" key="10">
    <source>
        <dbReference type="Proteomes" id="UP000437824"/>
    </source>
</evidence>
<evidence type="ECO:0000256" key="6">
    <source>
        <dbReference type="SAM" id="MobiDB-lite"/>
    </source>
</evidence>
<dbReference type="GO" id="GO:0005776">
    <property type="term" value="C:autophagosome"/>
    <property type="evidence" value="ECO:0007669"/>
    <property type="project" value="TreeGrafter"/>
</dbReference>
<keyword evidence="4 5" id="KW-0067">ATP-binding</keyword>
<dbReference type="GO" id="GO:0042594">
    <property type="term" value="P:response to starvation"/>
    <property type="evidence" value="ECO:0007669"/>
    <property type="project" value="TreeGrafter"/>
</dbReference>
<accession>A0A844GGU9</accession>
<keyword evidence="1" id="KW-0808">Transferase</keyword>
<dbReference type="AlphaFoldDB" id="A0A844GGU9"/>
<evidence type="ECO:0000256" key="4">
    <source>
        <dbReference type="ARBA" id="ARBA00022840"/>
    </source>
</evidence>
<dbReference type="GO" id="GO:0005829">
    <property type="term" value="C:cytosol"/>
    <property type="evidence" value="ECO:0007669"/>
    <property type="project" value="TreeGrafter"/>
</dbReference>
<evidence type="ECO:0000256" key="1">
    <source>
        <dbReference type="ARBA" id="ARBA00022679"/>
    </source>
</evidence>
<dbReference type="RefSeq" id="WP_154779502.1">
    <property type="nucleotide sequence ID" value="NZ_WMBC01000001.1"/>
</dbReference>
<feature type="compositionally biased region" description="Polar residues" evidence="6">
    <location>
        <begin position="324"/>
        <end position="346"/>
    </location>
</feature>
<feature type="region of interest" description="Disordered" evidence="6">
    <location>
        <begin position="306"/>
        <end position="372"/>
    </location>
</feature>
<evidence type="ECO:0000256" key="5">
    <source>
        <dbReference type="PROSITE-ProRule" id="PRU10141"/>
    </source>
</evidence>
<proteinExistence type="predicted"/>
<dbReference type="SUPFAM" id="SSF56112">
    <property type="entry name" value="Protein kinase-like (PK-like)"/>
    <property type="match status" value="1"/>
</dbReference>
<evidence type="ECO:0000313" key="9">
    <source>
        <dbReference type="EMBL" id="MTD59858.1"/>
    </source>
</evidence>
<feature type="compositionally biased region" description="Low complexity" evidence="6">
    <location>
        <begin position="355"/>
        <end position="366"/>
    </location>
</feature>
<evidence type="ECO:0000259" key="8">
    <source>
        <dbReference type="PROSITE" id="PS50011"/>
    </source>
</evidence>
<dbReference type="Proteomes" id="UP000437824">
    <property type="component" value="Unassembled WGS sequence"/>
</dbReference>
<dbReference type="PROSITE" id="PS50011">
    <property type="entry name" value="PROTEIN_KINASE_DOM"/>
    <property type="match status" value="1"/>
</dbReference>
<evidence type="ECO:0000256" key="2">
    <source>
        <dbReference type="ARBA" id="ARBA00022741"/>
    </source>
</evidence>
<dbReference type="PROSITE" id="PS00107">
    <property type="entry name" value="PROTEIN_KINASE_ATP"/>
    <property type="match status" value="1"/>
</dbReference>
<feature type="transmembrane region" description="Helical" evidence="7">
    <location>
        <begin position="394"/>
        <end position="415"/>
    </location>
</feature>
<keyword evidence="7" id="KW-1133">Transmembrane helix</keyword>
<dbReference type="EMBL" id="WMBC01000001">
    <property type="protein sequence ID" value="MTD59858.1"/>
    <property type="molecule type" value="Genomic_DNA"/>
</dbReference>
<keyword evidence="2 5" id="KW-0547">Nucleotide-binding</keyword>
<feature type="compositionally biased region" description="Basic and acidic residues" evidence="6">
    <location>
        <begin position="312"/>
        <end position="322"/>
    </location>
</feature>
<reference evidence="9 10" key="1">
    <citation type="submission" date="2019-11" db="EMBL/GenBank/DDBJ databases">
        <title>Draft genome sequence of Blautia luti DSM 14534T, isolated from human stool.</title>
        <authorList>
            <person name="Ortiz R."/>
            <person name="Melis-Arcos F."/>
            <person name="Covarrubias P."/>
            <person name="Cardenas J.P."/>
            <person name="Perez-Donoso J."/>
            <person name="Almonacid D."/>
        </authorList>
    </citation>
    <scope>NUCLEOTIDE SEQUENCE [LARGE SCALE GENOMIC DNA]</scope>
    <source>
        <strain evidence="9 10">DSM 14534</strain>
    </source>
</reference>
<organism evidence="9 10">
    <name type="scientific">Blautia luti DSM 14534 = JCM 17040</name>
    <dbReference type="NCBI Taxonomy" id="649762"/>
    <lineage>
        <taxon>Bacteria</taxon>
        <taxon>Bacillati</taxon>
        <taxon>Bacillota</taxon>
        <taxon>Clostridia</taxon>
        <taxon>Lachnospirales</taxon>
        <taxon>Lachnospiraceae</taxon>
        <taxon>Blautia</taxon>
    </lineage>
</organism>
<sequence>MDKELPVSAWPEWKIIEKIGEGSFGKVYKAQRTERGKSFYSAIKIINIPGSQSELNSVRSETGDDQAARQYFQNLVEECIQEISTMEYFRGNSYIVSVEDFKVMEYLDAIGWEISIRMEYLTSFMDCCAEKQLTENEVIQLGLDLSKALEYCRKLNIIHRDIKPENIFVSRFGDFKLGDFGIARELERTMSGFSKKGTYSYMAPEMYKGEKYDSGVDIYSLGIVLYKLMNHNRLPFMNLEKQFITYRDKENALTRRMSGEQMEPPAEAGRLFAQIILKACAFDPAKRYQTPEEFYRDLDDLKHGRMTGRAQKTSEIKQKDRPAPTSSGETEPKSRSQAYKTATVQPKQVHPAETVKVSQPVQQSVSQKDREQNIAQSARIMAARRRRRKKEKMLRRALVAAVVGLAVLIAGGLYIRISMHNSSDAPGNSLVDILDNDKYGIDKGDSKDFTTAIENIKDRATTITDDLDSYDWVGSEGTVLRYLKRVKTVENADGNLDIESQCMKALIYPAESGEKKYEEYFYWDEKLFFAYIWYDETAEYYYYDDGELIRWIDANGTCHDNETDNDEYVKRGEKYWNNSLKALKGEGTKTEDGISD</sequence>
<evidence type="ECO:0000256" key="3">
    <source>
        <dbReference type="ARBA" id="ARBA00022777"/>
    </source>
</evidence>
<evidence type="ECO:0000256" key="7">
    <source>
        <dbReference type="SAM" id="Phobius"/>
    </source>
</evidence>
<dbReference type="GO" id="GO:0005524">
    <property type="term" value="F:ATP binding"/>
    <property type="evidence" value="ECO:0007669"/>
    <property type="project" value="UniProtKB-UniRule"/>
</dbReference>